<gene>
    <name evidence="3" type="ORF">EOV40_011450</name>
</gene>
<dbReference type="Gene3D" id="2.30.110.10">
    <property type="entry name" value="Electron Transport, Fmn-binding Protein, Chain A"/>
    <property type="match status" value="1"/>
</dbReference>
<dbReference type="PANTHER" id="PTHR43812:SF2">
    <property type="entry name" value="FLAVIN REDUCTASE LIKE DOMAIN-CONTAINING PROTEIN"/>
    <property type="match status" value="1"/>
</dbReference>
<dbReference type="SMART" id="SM00903">
    <property type="entry name" value="Flavin_Reduct"/>
    <property type="match status" value="1"/>
</dbReference>
<dbReference type="Pfam" id="PF01613">
    <property type="entry name" value="Flavin_Reduct"/>
    <property type="match status" value="1"/>
</dbReference>
<dbReference type="PANTHER" id="PTHR43812">
    <property type="entry name" value="BLR2425 PROTEIN"/>
    <property type="match status" value="1"/>
</dbReference>
<dbReference type="AlphaFoldDB" id="A0A5B9GIZ9"/>
<keyword evidence="4" id="KW-1185">Reference proteome</keyword>
<reference evidence="3 4" key="1">
    <citation type="submission" date="2019-08" db="EMBL/GenBank/DDBJ databases">
        <title>Acetobacter oryzioeni sp. nov., isolated from Korean rice wine vinegar.</title>
        <authorList>
            <person name="Baek J.H."/>
            <person name="Kim K.H."/>
            <person name="Jeon C.O."/>
            <person name="Han D.M."/>
        </authorList>
    </citation>
    <scope>NUCLEOTIDE SEQUENCE [LARGE SCALE GENOMIC DNA]</scope>
    <source>
        <strain evidence="3 4">B6</strain>
    </source>
</reference>
<evidence type="ECO:0000313" key="3">
    <source>
        <dbReference type="EMBL" id="QEE86261.1"/>
    </source>
</evidence>
<name>A0A5B9GIZ9_9PROT</name>
<evidence type="ECO:0000256" key="1">
    <source>
        <dbReference type="SAM" id="MobiDB-lite"/>
    </source>
</evidence>
<proteinExistence type="predicted"/>
<dbReference type="EMBL" id="CP042808">
    <property type="protein sequence ID" value="QEE86261.1"/>
    <property type="molecule type" value="Genomic_DNA"/>
</dbReference>
<organism evidence="3 4">
    <name type="scientific">Acetobacter oryzoeni</name>
    <dbReference type="NCBI Taxonomy" id="2500548"/>
    <lineage>
        <taxon>Bacteria</taxon>
        <taxon>Pseudomonadati</taxon>
        <taxon>Pseudomonadota</taxon>
        <taxon>Alphaproteobacteria</taxon>
        <taxon>Acetobacterales</taxon>
        <taxon>Acetobacteraceae</taxon>
        <taxon>Acetobacter</taxon>
    </lineage>
</organism>
<sequence length="226" mass="24846">MSDDRFHTYRPEDGHGLLHDPFNAIIAPRPIGWIATVDTEGVPNLAPYSFFNAFNYIPPIIGFSSIGWKDTVRNAQQTGEFVWNLVTQPLVGRMNLSSAAFDRQIDEFDVARLAKIPSCRVRPPRVAASPVQFECRVTQIVQLEAASGERLESWLTLGEVVTVHIDRSFVSEGIYETAAARPVLRAGGAGWYSELAEASMFDLRRPSSSDTALDEGAGLPVLPSTP</sequence>
<dbReference type="InterPro" id="IPR002563">
    <property type="entry name" value="Flavin_Rdtase-like_dom"/>
</dbReference>
<evidence type="ECO:0000259" key="2">
    <source>
        <dbReference type="SMART" id="SM00903"/>
    </source>
</evidence>
<feature type="region of interest" description="Disordered" evidence="1">
    <location>
        <begin position="206"/>
        <end position="226"/>
    </location>
</feature>
<accession>A0A5B9GIZ9</accession>
<evidence type="ECO:0000313" key="4">
    <source>
        <dbReference type="Proteomes" id="UP000287027"/>
    </source>
</evidence>
<dbReference type="Proteomes" id="UP000287027">
    <property type="component" value="Chromosome"/>
</dbReference>
<dbReference type="GO" id="GO:0010181">
    <property type="term" value="F:FMN binding"/>
    <property type="evidence" value="ECO:0007669"/>
    <property type="project" value="InterPro"/>
</dbReference>
<feature type="domain" description="Flavin reductase like" evidence="2">
    <location>
        <begin position="24"/>
        <end position="177"/>
    </location>
</feature>
<dbReference type="SUPFAM" id="SSF50475">
    <property type="entry name" value="FMN-binding split barrel"/>
    <property type="match status" value="1"/>
</dbReference>
<protein>
    <submittedName>
        <fullName evidence="3">Flavin reductase family protein</fullName>
    </submittedName>
</protein>
<dbReference type="KEGG" id="aoy:EOV40_011450"/>
<dbReference type="GO" id="GO:0016646">
    <property type="term" value="F:oxidoreductase activity, acting on the CH-NH group of donors, NAD or NADP as acceptor"/>
    <property type="evidence" value="ECO:0007669"/>
    <property type="project" value="UniProtKB-ARBA"/>
</dbReference>
<dbReference type="InterPro" id="IPR012349">
    <property type="entry name" value="Split_barrel_FMN-bd"/>
</dbReference>
<dbReference type="RefSeq" id="WP_128106016.1">
    <property type="nucleotide sequence ID" value="NZ_CP042808.1"/>
</dbReference>